<sequence length="122" mass="13465">MDAPTTLHRLCEVIDAHDWTALEQLLADDFTCDLVHTGETFDKAGWVRLNADYPGFQHMVVEDLVGAGDRAVSRCLVIGESEGRQQRFQVASFARVTDGLVRELTEVWTDVGQAPPPGTRAP</sequence>
<dbReference type="Proteomes" id="UP000315133">
    <property type="component" value="Unassembled WGS sequence"/>
</dbReference>
<evidence type="ECO:0000313" key="3">
    <source>
        <dbReference type="Proteomes" id="UP000315133"/>
    </source>
</evidence>
<name>A0A543KNM2_9MICO</name>
<keyword evidence="3" id="KW-1185">Reference proteome</keyword>
<dbReference type="EMBL" id="VFPU01000001">
    <property type="protein sequence ID" value="TQM96671.1"/>
    <property type="molecule type" value="Genomic_DNA"/>
</dbReference>
<accession>A0A543KNM2</accession>
<dbReference type="InterPro" id="IPR032710">
    <property type="entry name" value="NTF2-like_dom_sf"/>
</dbReference>
<dbReference type="OrthoDB" id="3782893at2"/>
<protein>
    <submittedName>
        <fullName evidence="2">SnoaL-like protein</fullName>
    </submittedName>
</protein>
<proteinExistence type="predicted"/>
<dbReference type="Pfam" id="PF12680">
    <property type="entry name" value="SnoaL_2"/>
    <property type="match status" value="1"/>
</dbReference>
<dbReference type="AlphaFoldDB" id="A0A543KNM2"/>
<dbReference type="SUPFAM" id="SSF54427">
    <property type="entry name" value="NTF2-like"/>
    <property type="match status" value="1"/>
</dbReference>
<feature type="domain" description="SnoaL-like" evidence="1">
    <location>
        <begin position="8"/>
        <end position="103"/>
    </location>
</feature>
<evidence type="ECO:0000313" key="2">
    <source>
        <dbReference type="EMBL" id="TQM96671.1"/>
    </source>
</evidence>
<reference evidence="2 3" key="1">
    <citation type="submission" date="2019-06" db="EMBL/GenBank/DDBJ databases">
        <title>Sequencing the genomes of 1000 actinobacteria strains.</title>
        <authorList>
            <person name="Klenk H.-P."/>
        </authorList>
    </citation>
    <scope>NUCLEOTIDE SEQUENCE [LARGE SCALE GENOMIC DNA]</scope>
    <source>
        <strain evidence="2 3">DSM 12362</strain>
    </source>
</reference>
<comment type="caution">
    <text evidence="2">The sequence shown here is derived from an EMBL/GenBank/DDBJ whole genome shotgun (WGS) entry which is preliminary data.</text>
</comment>
<gene>
    <name evidence="2" type="ORF">FB476_1558</name>
</gene>
<dbReference type="InterPro" id="IPR037401">
    <property type="entry name" value="SnoaL-like"/>
</dbReference>
<dbReference type="RefSeq" id="WP_141818253.1">
    <property type="nucleotide sequence ID" value="NZ_BAAAIL010000003.1"/>
</dbReference>
<organism evidence="2 3">
    <name type="scientific">Ornithinimicrobium humiphilum</name>
    <dbReference type="NCBI Taxonomy" id="125288"/>
    <lineage>
        <taxon>Bacteria</taxon>
        <taxon>Bacillati</taxon>
        <taxon>Actinomycetota</taxon>
        <taxon>Actinomycetes</taxon>
        <taxon>Micrococcales</taxon>
        <taxon>Ornithinimicrobiaceae</taxon>
        <taxon>Ornithinimicrobium</taxon>
    </lineage>
</organism>
<dbReference type="Gene3D" id="3.10.450.50">
    <property type="match status" value="1"/>
</dbReference>
<evidence type="ECO:0000259" key="1">
    <source>
        <dbReference type="Pfam" id="PF12680"/>
    </source>
</evidence>